<dbReference type="CDD" id="cd07022">
    <property type="entry name" value="S49_Sppa_36K_type"/>
    <property type="match status" value="1"/>
</dbReference>
<keyword evidence="3" id="KW-0378">Hydrolase</keyword>
<accession>A0A7L8ZK27</accession>
<dbReference type="Gene3D" id="3.90.226.10">
    <property type="entry name" value="2-enoyl-CoA Hydratase, Chain A, domain 1"/>
    <property type="match status" value="1"/>
</dbReference>
<comment type="similarity">
    <text evidence="1">Belongs to the peptidase S49 family.</text>
</comment>
<dbReference type="InterPro" id="IPR002142">
    <property type="entry name" value="Peptidase_S49"/>
</dbReference>
<dbReference type="KEGG" id="vg:62680963"/>
<dbReference type="SUPFAM" id="SSF52096">
    <property type="entry name" value="ClpP/crotonase"/>
    <property type="match status" value="1"/>
</dbReference>
<protein>
    <submittedName>
        <fullName evidence="7">Putative S49 family peptidase</fullName>
    </submittedName>
</protein>
<dbReference type="Pfam" id="PF01343">
    <property type="entry name" value="Peptidase_S49"/>
    <property type="match status" value="1"/>
</dbReference>
<keyword evidence="2" id="KW-0645">Protease</keyword>
<sequence length="427" mass="45020">MTKAVAMQAVSSMSNAPALLGTNMTPNTMESVFTAMAAETLATADERSLEVRNALCAAYGFNPQAQNKPFVFSDGIAVIPVHGLLLNRFGDSYGYVTGYTFIRRQRDLAMADPDVKLVIYDVNSGGGEAAGNFELAQESFDMRGTKPTIAIVNSNCYSAAYAFASAADKIYVTPSGGAGSIGVVATHFDVSKMLDNYGIKVTFIHAGEHKVDGNSFEPLSDEVKADIQARVDATYGRFVDLVSQNRGLSPEAVRETQARCYSAQDALALGLIDGVASPMEALALISDGGAADAQSMTANTDIEETAMEEAEVKKSERDRVKAITTCEAATGRTSLANHLAFDTDMSVEAAQAILAVSAVEAPVAAAPAVEGNDRTQFQQAMDNGTHPEVGADTAAAEEEANADEQLPDLCASYLAMTGKDLNKKEGK</sequence>
<feature type="compositionally biased region" description="Acidic residues" evidence="5">
    <location>
        <begin position="395"/>
        <end position="406"/>
    </location>
</feature>
<evidence type="ECO:0000313" key="8">
    <source>
        <dbReference type="Proteomes" id="UP000593732"/>
    </source>
</evidence>
<evidence type="ECO:0000313" key="7">
    <source>
        <dbReference type="EMBL" id="QOI69677.1"/>
    </source>
</evidence>
<dbReference type="GO" id="GO:0006508">
    <property type="term" value="P:proteolysis"/>
    <property type="evidence" value="ECO:0007669"/>
    <property type="project" value="UniProtKB-KW"/>
</dbReference>
<dbReference type="InterPro" id="IPR029045">
    <property type="entry name" value="ClpP/crotonase-like_dom_sf"/>
</dbReference>
<reference evidence="7 8" key="1">
    <citation type="submission" date="2020-09" db="EMBL/GenBank/DDBJ databases">
        <authorList>
            <person name="Qin H."/>
            <person name="Tong Y."/>
            <person name="Fan H."/>
            <person name="Song L."/>
            <person name="An X."/>
            <person name="Hu Y."/>
        </authorList>
    </citation>
    <scope>NUCLEOTIDE SEQUENCE [LARGE SCALE GENOMIC DNA]</scope>
</reference>
<proteinExistence type="inferred from homology"/>
<dbReference type="EMBL" id="MT952005">
    <property type="protein sequence ID" value="QOI69677.1"/>
    <property type="molecule type" value="Genomic_DNA"/>
</dbReference>
<dbReference type="RefSeq" id="YP_009998377.1">
    <property type="nucleotide sequence ID" value="NC_052986.1"/>
</dbReference>
<evidence type="ECO:0000256" key="1">
    <source>
        <dbReference type="ARBA" id="ARBA00008683"/>
    </source>
</evidence>
<name>A0A7L8ZK27_9CAUD</name>
<dbReference type="InterPro" id="IPR033855">
    <property type="entry name" value="Protein_C"/>
</dbReference>
<feature type="domain" description="Peptidase S49" evidence="6">
    <location>
        <begin position="145"/>
        <end position="283"/>
    </location>
</feature>
<keyword evidence="4" id="KW-0720">Serine protease</keyword>
<evidence type="ECO:0000256" key="2">
    <source>
        <dbReference type="ARBA" id="ARBA00022670"/>
    </source>
</evidence>
<dbReference type="PANTHER" id="PTHR33209:SF1">
    <property type="entry name" value="PEPTIDASE S49 DOMAIN-CONTAINING PROTEIN"/>
    <property type="match status" value="1"/>
</dbReference>
<evidence type="ECO:0000256" key="3">
    <source>
        <dbReference type="ARBA" id="ARBA00022801"/>
    </source>
</evidence>
<organism evidence="7 8">
    <name type="scientific">Aeromonas phage BUCT551</name>
    <dbReference type="NCBI Taxonomy" id="2776735"/>
    <lineage>
        <taxon>Viruses</taxon>
        <taxon>Duplodnaviria</taxon>
        <taxon>Heunggongvirae</taxon>
        <taxon>Uroviricota</taxon>
        <taxon>Caudoviricetes</taxon>
        <taxon>Casjensviridae</taxon>
        <taxon>Sharonstreetvirus</taxon>
        <taxon>Sharonstreetvirus BUCT551</taxon>
    </lineage>
</organism>
<evidence type="ECO:0000256" key="5">
    <source>
        <dbReference type="SAM" id="MobiDB-lite"/>
    </source>
</evidence>
<keyword evidence="8" id="KW-1185">Reference proteome</keyword>
<dbReference type="Gene3D" id="6.20.330.10">
    <property type="match status" value="1"/>
</dbReference>
<dbReference type="GO" id="GO:0008236">
    <property type="term" value="F:serine-type peptidase activity"/>
    <property type="evidence" value="ECO:0007669"/>
    <property type="project" value="UniProtKB-KW"/>
</dbReference>
<dbReference type="GeneID" id="62680963"/>
<dbReference type="Proteomes" id="UP000593732">
    <property type="component" value="Segment"/>
</dbReference>
<evidence type="ECO:0000259" key="6">
    <source>
        <dbReference type="Pfam" id="PF01343"/>
    </source>
</evidence>
<dbReference type="PANTHER" id="PTHR33209">
    <property type="entry name" value="PROTEASE 4"/>
    <property type="match status" value="1"/>
</dbReference>
<evidence type="ECO:0000256" key="4">
    <source>
        <dbReference type="ARBA" id="ARBA00022825"/>
    </source>
</evidence>
<feature type="region of interest" description="Disordered" evidence="5">
    <location>
        <begin position="382"/>
        <end position="407"/>
    </location>
</feature>